<gene>
    <name evidence="1" type="ORF">G4174_002893</name>
</gene>
<sequence>MLLICFTLSRSKGILLQNNCSSLVTRFGATALIAAIFHFSCDLFQRHR</sequence>
<evidence type="ECO:0000313" key="1">
    <source>
        <dbReference type="EMBL" id="HAE8242085.1"/>
    </source>
</evidence>
<protein>
    <submittedName>
        <fullName evidence="1">Uncharacterized protein</fullName>
    </submittedName>
</protein>
<accession>A0A737M4A6</accession>
<name>A0A737M4A6_SALET</name>
<organism evidence="1">
    <name type="scientific">Salmonella enterica subsp. enterica serovar Concord</name>
    <dbReference type="NCBI Taxonomy" id="483687"/>
    <lineage>
        <taxon>Bacteria</taxon>
        <taxon>Pseudomonadati</taxon>
        <taxon>Pseudomonadota</taxon>
        <taxon>Gammaproteobacteria</taxon>
        <taxon>Enterobacterales</taxon>
        <taxon>Enterobacteriaceae</taxon>
        <taxon>Salmonella</taxon>
    </lineage>
</organism>
<proteinExistence type="predicted"/>
<reference evidence="1" key="2">
    <citation type="submission" date="2018-07" db="EMBL/GenBank/DDBJ databases">
        <authorList>
            <consortium name="NCBI Pathogen Detection Project"/>
        </authorList>
    </citation>
    <scope>NUCLEOTIDE SEQUENCE</scope>
    <source>
        <strain evidence="1">BCW_2665</strain>
    </source>
</reference>
<reference evidence="1" key="1">
    <citation type="journal article" date="2018" name="Genome Biol.">
        <title>SKESA: strategic k-mer extension for scrupulous assemblies.</title>
        <authorList>
            <person name="Souvorov A."/>
            <person name="Agarwala R."/>
            <person name="Lipman D.J."/>
        </authorList>
    </citation>
    <scope>NUCLEOTIDE SEQUENCE</scope>
    <source>
        <strain evidence="1">BCW_2665</strain>
    </source>
</reference>
<dbReference type="AlphaFoldDB" id="A0A737M4A6"/>
<comment type="caution">
    <text evidence="1">The sequence shown here is derived from an EMBL/GenBank/DDBJ whole genome shotgun (WGS) entry which is preliminary data.</text>
</comment>
<dbReference type="EMBL" id="DAATGM010000014">
    <property type="protein sequence ID" value="HAE8242085.1"/>
    <property type="molecule type" value="Genomic_DNA"/>
</dbReference>